<dbReference type="EMBL" id="RAXU01000007">
    <property type="protein sequence ID" value="RKG34261.1"/>
    <property type="molecule type" value="Genomic_DNA"/>
</dbReference>
<keyword evidence="3" id="KW-0804">Transcription</keyword>
<dbReference type="GO" id="GO:0003700">
    <property type="term" value="F:DNA-binding transcription factor activity"/>
    <property type="evidence" value="ECO:0007669"/>
    <property type="project" value="InterPro"/>
</dbReference>
<sequence length="341" mass="39923">MRTVIDTRGVSSGLVNLVNKFCDLHTIPSPITKKYDVNERLPLTEWYRILNYLDQHYPKDDLGIELGKLCEPADIGIVAYLCMTCETTGEVVRLFERYQRIWYHMAPVCMETFNHEVTFTWQSPAYVKAGQFVKETRLANDVAFTMMQVFMNSLIYPNTFKIKKMEFSTPRPNKVIFHERFFGCPVLFDRPINKLSYSEDVFNIKINQSYPDYVLKRILEKNADYLLTKYPQDLSFNELIYRIIVDALQNNRCDIQYVAEQIGMTPRLLQHRLKSNGTSFSDKLNTIRKSLAFQYLEDKSLTINEISALLAYHQQTSFNRAFKLWTGMSPLQWRNENSSGL</sequence>
<gene>
    <name evidence="5" type="ORF">D7V21_07635</name>
</gene>
<dbReference type="PROSITE" id="PS01124">
    <property type="entry name" value="HTH_ARAC_FAMILY_2"/>
    <property type="match status" value="1"/>
</dbReference>
<organism evidence="5 6">
    <name type="scientific">Acinetobacter guerrae</name>
    <dbReference type="NCBI Taxonomy" id="1843371"/>
    <lineage>
        <taxon>Bacteria</taxon>
        <taxon>Pseudomonadati</taxon>
        <taxon>Pseudomonadota</taxon>
        <taxon>Gammaproteobacteria</taxon>
        <taxon>Moraxellales</taxon>
        <taxon>Moraxellaceae</taxon>
        <taxon>Acinetobacter</taxon>
    </lineage>
</organism>
<dbReference type="Pfam" id="PF12625">
    <property type="entry name" value="Arabinose_bd"/>
    <property type="match status" value="1"/>
</dbReference>
<dbReference type="InterPro" id="IPR032687">
    <property type="entry name" value="AraC-type_N"/>
</dbReference>
<name>A0A3A8EZF3_9GAMM</name>
<dbReference type="OrthoDB" id="5582699at2"/>
<dbReference type="Proteomes" id="UP000269001">
    <property type="component" value="Unassembled WGS sequence"/>
</dbReference>
<comment type="caution">
    <text evidence="5">The sequence shown here is derived from an EMBL/GenBank/DDBJ whole genome shotgun (WGS) entry which is preliminary data.</text>
</comment>
<evidence type="ECO:0000256" key="1">
    <source>
        <dbReference type="ARBA" id="ARBA00023015"/>
    </source>
</evidence>
<dbReference type="GO" id="GO:0000976">
    <property type="term" value="F:transcription cis-regulatory region binding"/>
    <property type="evidence" value="ECO:0007669"/>
    <property type="project" value="TreeGrafter"/>
</dbReference>
<dbReference type="Gene3D" id="1.10.10.60">
    <property type="entry name" value="Homeodomain-like"/>
    <property type="match status" value="1"/>
</dbReference>
<dbReference type="SUPFAM" id="SSF46689">
    <property type="entry name" value="Homeodomain-like"/>
    <property type="match status" value="1"/>
</dbReference>
<feature type="domain" description="HTH araC/xylS-type" evidence="4">
    <location>
        <begin position="238"/>
        <end position="336"/>
    </location>
</feature>
<evidence type="ECO:0000256" key="2">
    <source>
        <dbReference type="ARBA" id="ARBA00023125"/>
    </source>
</evidence>
<evidence type="ECO:0000259" key="4">
    <source>
        <dbReference type="PROSITE" id="PS01124"/>
    </source>
</evidence>
<evidence type="ECO:0000256" key="3">
    <source>
        <dbReference type="ARBA" id="ARBA00023163"/>
    </source>
</evidence>
<protein>
    <submittedName>
        <fullName evidence="5">Helix-turn-helix domain-containing protein</fullName>
    </submittedName>
</protein>
<dbReference type="InterPro" id="IPR018060">
    <property type="entry name" value="HTH_AraC"/>
</dbReference>
<dbReference type="RefSeq" id="WP_120369919.1">
    <property type="nucleotide sequence ID" value="NZ_BKYM01000001.1"/>
</dbReference>
<keyword evidence="2" id="KW-0238">DNA-binding</keyword>
<dbReference type="AlphaFoldDB" id="A0A3A8EZF3"/>
<proteinExistence type="predicted"/>
<keyword evidence="1" id="KW-0805">Transcription regulation</keyword>
<dbReference type="InterPro" id="IPR009057">
    <property type="entry name" value="Homeodomain-like_sf"/>
</dbReference>
<dbReference type="Pfam" id="PF12833">
    <property type="entry name" value="HTH_18"/>
    <property type="match status" value="1"/>
</dbReference>
<dbReference type="SMART" id="SM00342">
    <property type="entry name" value="HTH_ARAC"/>
    <property type="match status" value="1"/>
</dbReference>
<reference evidence="5 6" key="1">
    <citation type="submission" date="2018-09" db="EMBL/GenBank/DDBJ databases">
        <title>The draft genome of Acinetobacter spp. strains.</title>
        <authorList>
            <person name="Qin J."/>
            <person name="Feng Y."/>
            <person name="Zong Z."/>
        </authorList>
    </citation>
    <scope>NUCLEOTIDE SEQUENCE [LARGE SCALE GENOMIC DNA]</scope>
    <source>
        <strain evidence="5 6">WCHAc060096</strain>
    </source>
</reference>
<dbReference type="PANTHER" id="PTHR47894:SF1">
    <property type="entry name" value="HTH-TYPE TRANSCRIPTIONAL REGULATOR VQSM"/>
    <property type="match status" value="1"/>
</dbReference>
<accession>A0A3A8EZF3</accession>
<dbReference type="PANTHER" id="PTHR47894">
    <property type="entry name" value="HTH-TYPE TRANSCRIPTIONAL REGULATOR GADX"/>
    <property type="match status" value="1"/>
</dbReference>
<evidence type="ECO:0000313" key="6">
    <source>
        <dbReference type="Proteomes" id="UP000269001"/>
    </source>
</evidence>
<dbReference type="GO" id="GO:0005829">
    <property type="term" value="C:cytosol"/>
    <property type="evidence" value="ECO:0007669"/>
    <property type="project" value="TreeGrafter"/>
</dbReference>
<evidence type="ECO:0000313" key="5">
    <source>
        <dbReference type="EMBL" id="RKG34261.1"/>
    </source>
</evidence>
<keyword evidence="6" id="KW-1185">Reference proteome</keyword>